<evidence type="ECO:0000313" key="3">
    <source>
        <dbReference type="Proteomes" id="UP000612266"/>
    </source>
</evidence>
<sequence length="344" mass="38479">MKNIKNNSKRDQIEQLLRPISENTPGIIIQARFDDGVIYQAQKGLANISKNQLIDENSVFNLASVSKQFTAFSILLLAKDGKLSLDDSILIYLPELGDYAKAITINDLVSHTSGLIDYMELAFERGVSYTTQLTPEESFSDIVKQTKTYYPIGSKFEYNNTGYFLLSQIIERVSQQPFSVFAQERIFAPLQMNDTFIVEEYPTVNPIVSGYTENEQGNYELSESPWTHTGDGAVHSSANDLMKWGENFSTAKVGGAELIAKMTLPFPNSTREGKPVIDYEAYGFGLFISHALGEISFEHSGGWMGTSTYFMRFPQSKLTIAVLSNRENYNIDLLATEAAKILLN</sequence>
<evidence type="ECO:0000259" key="1">
    <source>
        <dbReference type="Pfam" id="PF00144"/>
    </source>
</evidence>
<accession>A0A8I0WRQ8</accession>
<dbReference type="SUPFAM" id="SSF56601">
    <property type="entry name" value="beta-lactamase/transpeptidase-like"/>
    <property type="match status" value="1"/>
</dbReference>
<dbReference type="InterPro" id="IPR050491">
    <property type="entry name" value="AmpC-like"/>
</dbReference>
<proteinExistence type="predicted"/>
<dbReference type="RefSeq" id="WP_075672839.1">
    <property type="nucleotide sequence ID" value="NZ_CP053042.1"/>
</dbReference>
<dbReference type="Proteomes" id="UP000612266">
    <property type="component" value="Unassembled WGS sequence"/>
</dbReference>
<dbReference type="InterPro" id="IPR001466">
    <property type="entry name" value="Beta-lactam-related"/>
</dbReference>
<evidence type="ECO:0000313" key="2">
    <source>
        <dbReference type="EMBL" id="MBG2914545.1"/>
    </source>
</evidence>
<dbReference type="Gene3D" id="3.40.710.10">
    <property type="entry name" value="DD-peptidase/beta-lactamase superfamily"/>
    <property type="match status" value="1"/>
</dbReference>
<protein>
    <submittedName>
        <fullName evidence="2">Beta-lactamase family protein</fullName>
    </submittedName>
</protein>
<feature type="domain" description="Beta-lactamase-related" evidence="1">
    <location>
        <begin position="14"/>
        <end position="329"/>
    </location>
</feature>
<dbReference type="EMBL" id="JADSJR010000010">
    <property type="protein sequence ID" value="MBG2914545.1"/>
    <property type="molecule type" value="Genomic_DNA"/>
</dbReference>
<organism evidence="2 3">
    <name type="scientific">Proteus terrae subsp. cibarius</name>
    <dbReference type="NCBI Taxonomy" id="626774"/>
    <lineage>
        <taxon>Bacteria</taxon>
        <taxon>Pseudomonadati</taxon>
        <taxon>Pseudomonadota</taxon>
        <taxon>Gammaproteobacteria</taxon>
        <taxon>Enterobacterales</taxon>
        <taxon>Morganellaceae</taxon>
        <taxon>Proteus</taxon>
    </lineage>
</organism>
<dbReference type="AlphaFoldDB" id="A0A8I0WRQ8"/>
<name>A0A8I0WRQ8_9GAMM</name>
<dbReference type="Pfam" id="PF00144">
    <property type="entry name" value="Beta-lactamase"/>
    <property type="match status" value="1"/>
</dbReference>
<gene>
    <name evidence="2" type="ORF">I4901_09220</name>
</gene>
<reference evidence="2" key="1">
    <citation type="submission" date="2020-11" db="EMBL/GenBank/DDBJ databases">
        <title>Enhanced detection system for hospital associated transmission using whole genome sequencing surveillance.</title>
        <authorList>
            <person name="Harrison L.H."/>
            <person name="Van Tyne D."/>
            <person name="Marsh J.W."/>
            <person name="Griffith M.P."/>
            <person name="Snyder D.J."/>
            <person name="Cooper V.S."/>
            <person name="Mustapha M."/>
        </authorList>
    </citation>
    <scope>NUCLEOTIDE SEQUENCE</scope>
    <source>
        <strain evidence="2">PR00070</strain>
    </source>
</reference>
<dbReference type="PANTHER" id="PTHR46825:SF9">
    <property type="entry name" value="BETA-LACTAMASE-RELATED DOMAIN-CONTAINING PROTEIN"/>
    <property type="match status" value="1"/>
</dbReference>
<comment type="caution">
    <text evidence="2">The sequence shown here is derived from an EMBL/GenBank/DDBJ whole genome shotgun (WGS) entry which is preliminary data.</text>
</comment>
<dbReference type="PANTHER" id="PTHR46825">
    <property type="entry name" value="D-ALANYL-D-ALANINE-CARBOXYPEPTIDASE/ENDOPEPTIDASE AMPH"/>
    <property type="match status" value="1"/>
</dbReference>
<dbReference type="InterPro" id="IPR012338">
    <property type="entry name" value="Beta-lactam/transpept-like"/>
</dbReference>